<keyword evidence="5 7" id="KW-1133">Transmembrane helix</keyword>
<evidence type="ECO:0000313" key="11">
    <source>
        <dbReference type="Proteomes" id="UP000715965"/>
    </source>
</evidence>
<protein>
    <submittedName>
        <fullName evidence="10">ABC transporter permease</fullName>
    </submittedName>
</protein>
<feature type="domain" description="MacB-like periplasmic core" evidence="9">
    <location>
        <begin position="40"/>
        <end position="269"/>
    </location>
</feature>
<keyword evidence="11" id="KW-1185">Reference proteome</keyword>
<evidence type="ECO:0000259" key="8">
    <source>
        <dbReference type="Pfam" id="PF02687"/>
    </source>
</evidence>
<evidence type="ECO:0000256" key="3">
    <source>
        <dbReference type="ARBA" id="ARBA00022475"/>
    </source>
</evidence>
<dbReference type="EMBL" id="JADDOJ010000102">
    <property type="protein sequence ID" value="MBE7942473.1"/>
    <property type="molecule type" value="Genomic_DNA"/>
</dbReference>
<feature type="domain" description="ABC3 transporter permease C-terminal" evidence="8">
    <location>
        <begin position="301"/>
        <end position="418"/>
    </location>
</feature>
<evidence type="ECO:0000256" key="2">
    <source>
        <dbReference type="ARBA" id="ARBA00005236"/>
    </source>
</evidence>
<dbReference type="InterPro" id="IPR051447">
    <property type="entry name" value="Lipoprotein-release_system"/>
</dbReference>
<comment type="similarity">
    <text evidence="2">Belongs to the ABC-4 integral membrane protein family. LolC/E subfamily.</text>
</comment>
<evidence type="ECO:0000259" key="9">
    <source>
        <dbReference type="Pfam" id="PF12704"/>
    </source>
</evidence>
<organism evidence="10 11">
    <name type="scientific">Ramlibacter aquaticus</name>
    <dbReference type="NCBI Taxonomy" id="2780094"/>
    <lineage>
        <taxon>Bacteria</taxon>
        <taxon>Pseudomonadati</taxon>
        <taxon>Pseudomonadota</taxon>
        <taxon>Betaproteobacteria</taxon>
        <taxon>Burkholderiales</taxon>
        <taxon>Comamonadaceae</taxon>
        <taxon>Ramlibacter</taxon>
    </lineage>
</organism>
<dbReference type="RefSeq" id="WP_193782027.1">
    <property type="nucleotide sequence ID" value="NZ_JADDOJ010000102.1"/>
</dbReference>
<dbReference type="PANTHER" id="PTHR30489">
    <property type="entry name" value="LIPOPROTEIN-RELEASING SYSTEM TRANSMEMBRANE PROTEIN LOLE"/>
    <property type="match status" value="1"/>
</dbReference>
<feature type="transmembrane region" description="Helical" evidence="7">
    <location>
        <begin position="41"/>
        <end position="61"/>
    </location>
</feature>
<comment type="caution">
    <text evidence="10">The sequence shown here is derived from an EMBL/GenBank/DDBJ whole genome shotgun (WGS) entry which is preliminary data.</text>
</comment>
<dbReference type="Proteomes" id="UP000715965">
    <property type="component" value="Unassembled WGS sequence"/>
</dbReference>
<name>A0ABR9SJC3_9BURK</name>
<feature type="transmembrane region" description="Helical" evidence="7">
    <location>
        <begin position="389"/>
        <end position="408"/>
    </location>
</feature>
<accession>A0ABR9SJC3</accession>
<feature type="transmembrane region" description="Helical" evidence="7">
    <location>
        <begin position="342"/>
        <end position="369"/>
    </location>
</feature>
<feature type="transmembrane region" description="Helical" evidence="7">
    <location>
        <begin position="301"/>
        <end position="321"/>
    </location>
</feature>
<sequence>MATGASQPASTAAPVGGFPPWLPFEWIVAVRFLREGRMQTLFILVGVAVGVAVIVFMSALLSGMQANFVRRVLTGQPHIQLVPAREAARSLRGGAGEREGAIVQSPLQRQKGIDQWQAVAAQLRRLPEVMDVAVAVSGSALAVRGDASRAISLTGMEPEDYYRIIPMQDKIVAGSAALSATDILIGTELASDLGVGVGDKLRLTAANADNTLTIAGLFDLGSKGANQRNAFIRLRTAQSLLGLPGGVSVINVTVRDVWAAEQVAQRIAAETGVESDSWIKTNEQFFSAVSAQTTANTAIRFFVALSVALGIASVLVVSVVQKSREIGILRAMGISRGQILRVFLLQGGLLALGGSIAGTAMGALSLVLWQRLARNPDGTPLFVLTLEPGLAAASLVIATLTGLLAAFAPALRAARLDPAVAIRG</sequence>
<keyword evidence="4 7" id="KW-0812">Transmembrane</keyword>
<dbReference type="Pfam" id="PF12704">
    <property type="entry name" value="MacB_PCD"/>
    <property type="match status" value="1"/>
</dbReference>
<dbReference type="InterPro" id="IPR025857">
    <property type="entry name" value="MacB_PCD"/>
</dbReference>
<keyword evidence="6 7" id="KW-0472">Membrane</keyword>
<evidence type="ECO:0000313" key="10">
    <source>
        <dbReference type="EMBL" id="MBE7942473.1"/>
    </source>
</evidence>
<comment type="subcellular location">
    <subcellularLocation>
        <location evidence="1">Cell membrane</location>
        <topology evidence="1">Multi-pass membrane protein</topology>
    </subcellularLocation>
</comment>
<dbReference type="InterPro" id="IPR003838">
    <property type="entry name" value="ABC3_permease_C"/>
</dbReference>
<keyword evidence="3" id="KW-1003">Cell membrane</keyword>
<evidence type="ECO:0000256" key="5">
    <source>
        <dbReference type="ARBA" id="ARBA00022989"/>
    </source>
</evidence>
<evidence type="ECO:0000256" key="4">
    <source>
        <dbReference type="ARBA" id="ARBA00022692"/>
    </source>
</evidence>
<evidence type="ECO:0000256" key="1">
    <source>
        <dbReference type="ARBA" id="ARBA00004651"/>
    </source>
</evidence>
<dbReference type="PANTHER" id="PTHR30489:SF0">
    <property type="entry name" value="LIPOPROTEIN-RELEASING SYSTEM TRANSMEMBRANE PROTEIN LOLE"/>
    <property type="match status" value="1"/>
</dbReference>
<evidence type="ECO:0000256" key="6">
    <source>
        <dbReference type="ARBA" id="ARBA00023136"/>
    </source>
</evidence>
<evidence type="ECO:0000256" key="7">
    <source>
        <dbReference type="SAM" id="Phobius"/>
    </source>
</evidence>
<reference evidence="10 11" key="1">
    <citation type="submission" date="2020-10" db="EMBL/GenBank/DDBJ databases">
        <title>Draft genome of Ramlibacter aquaticus LMG 30558.</title>
        <authorList>
            <person name="Props R."/>
        </authorList>
    </citation>
    <scope>NUCLEOTIDE SEQUENCE [LARGE SCALE GENOMIC DNA]</scope>
    <source>
        <strain evidence="10 11">LMG 30558</strain>
    </source>
</reference>
<proteinExistence type="inferred from homology"/>
<dbReference type="Pfam" id="PF02687">
    <property type="entry name" value="FtsX"/>
    <property type="match status" value="1"/>
</dbReference>
<gene>
    <name evidence="10" type="ORF">IM725_18035</name>
</gene>